<feature type="disulfide bond" evidence="7">
    <location>
        <begin position="661"/>
        <end position="670"/>
    </location>
</feature>
<evidence type="ECO:0000256" key="4">
    <source>
        <dbReference type="ARBA" id="ARBA00023136"/>
    </source>
</evidence>
<dbReference type="GO" id="GO:0009897">
    <property type="term" value="C:external side of plasma membrane"/>
    <property type="evidence" value="ECO:0007669"/>
    <property type="project" value="TreeGrafter"/>
</dbReference>
<dbReference type="GO" id="GO:0004222">
    <property type="term" value="F:metalloendopeptidase activity"/>
    <property type="evidence" value="ECO:0007669"/>
    <property type="project" value="InterPro"/>
</dbReference>
<keyword evidence="3 8" id="KW-1133">Transmembrane helix</keyword>
<evidence type="ECO:0000256" key="8">
    <source>
        <dbReference type="SAM" id="Phobius"/>
    </source>
</evidence>
<dbReference type="Pfam" id="PF01421">
    <property type="entry name" value="Reprolysin"/>
    <property type="match status" value="1"/>
</dbReference>
<evidence type="ECO:0000256" key="1">
    <source>
        <dbReference type="ARBA" id="ARBA00004479"/>
    </source>
</evidence>
<dbReference type="InterPro" id="IPR036436">
    <property type="entry name" value="Disintegrin_dom_sf"/>
</dbReference>
<dbReference type="GO" id="GO:0008584">
    <property type="term" value="P:male gonad development"/>
    <property type="evidence" value="ECO:0007669"/>
    <property type="project" value="TreeGrafter"/>
</dbReference>
<dbReference type="Pfam" id="PF00200">
    <property type="entry name" value="Disintegrin"/>
    <property type="match status" value="1"/>
</dbReference>
<evidence type="ECO:0000313" key="13">
    <source>
        <dbReference type="Proteomes" id="UP000694564"/>
    </source>
</evidence>
<keyword evidence="4 8" id="KW-0472">Membrane</keyword>
<name>A0A8D2ANG0_SCIVU</name>
<evidence type="ECO:0000259" key="11">
    <source>
        <dbReference type="PROSITE" id="PS50215"/>
    </source>
</evidence>
<keyword evidence="5 7" id="KW-1015">Disulfide bond</keyword>
<dbReference type="SMART" id="SM00050">
    <property type="entry name" value="DISIN"/>
    <property type="match status" value="1"/>
</dbReference>
<dbReference type="InterPro" id="IPR001762">
    <property type="entry name" value="Disintegrin_dom"/>
</dbReference>
<dbReference type="PROSITE" id="PS50214">
    <property type="entry name" value="DISINTEGRIN_2"/>
    <property type="match status" value="1"/>
</dbReference>
<feature type="disulfide bond" evidence="6">
    <location>
        <begin position="470"/>
        <end position="490"/>
    </location>
</feature>
<dbReference type="PROSITE" id="PS01186">
    <property type="entry name" value="EGF_2"/>
    <property type="match status" value="1"/>
</dbReference>
<dbReference type="SMART" id="SM00608">
    <property type="entry name" value="ACR"/>
    <property type="match status" value="1"/>
</dbReference>
<feature type="domain" description="Peptidase M12B" evidence="11">
    <location>
        <begin position="209"/>
        <end position="390"/>
    </location>
</feature>
<dbReference type="PANTHER" id="PTHR11905">
    <property type="entry name" value="ADAM A DISINTEGRIN AND METALLOPROTEASE DOMAIN"/>
    <property type="match status" value="1"/>
</dbReference>
<feature type="domain" description="Disintegrin" evidence="10">
    <location>
        <begin position="411"/>
        <end position="498"/>
    </location>
</feature>
<dbReference type="GO" id="GO:1990913">
    <property type="term" value="C:sperm head plasma membrane"/>
    <property type="evidence" value="ECO:0007669"/>
    <property type="project" value="TreeGrafter"/>
</dbReference>
<dbReference type="InterPro" id="IPR024079">
    <property type="entry name" value="MetalloPept_cat_dom_sf"/>
</dbReference>
<sequence length="737" mass="83244">KLTVLVMRMGEGPVPVRATLMLLGIGALWAPALCVRGRPSWRYSSSEVVVPKKEVQRGKSLQIPGKLSYSLRFGGQRHVMHLWRKYLLWPRQMALMTQDDQGVLQLDYPYFPEDCYFLGYLEDVPLSMVTVNTCSGGLEGVMMLDDLAYEISPLRESNRFEHVVSQLVADPDAIGPTYSLDHQEVPTLPEVNSSMDPRLSSKFYSGHAGTLKGILMCSKSLYDKYNVSGCSGFLIRIFQVVDSFLHHIQFRYYLSMVVIYNWGDPVTLPKKLKTTGQTIHTYYYEQFYEEYKPASGTLVIREKPHESELDPIVYSTCTRQAIIFLGELGRPPLLLAVIAANQQGRMIGLYYDGSTCVCQRRATCVMYRWPGITDTFSNCSFVHVQHIVSNRGFPMCYFRELYQIYNRTHSDFRCGDYEVDRREEQCDCGTLKECYYSKCCDTQCRFTAGSTCDRGQCCTNCTFSASGTLCRTVLNVCDLPEFCTGGNNRCPEDTYLQDGTPCSEESYCFLGNCTDRSMHCKEIFGGDAENADEACYNINFARFRFGHCSREAHRLVYKGCEGGDKMCGRLQCRNVTRLPLLQDHVSFHHSLIDGSNCFGLDEHRATRSIDVGHVRSGTPCSSEKMCMNRQCSAPLASLGYDCVPEKCNFKGVCNNRGSCHCHTGWRPPTCDRQGNGGSLESGPHPSQFREVGRNPEMIIYLRLLYGRIYLLIVALLFAYAINLKTIKTVKVEAEAAP</sequence>
<dbReference type="Ensembl" id="ENSSVLT00005004383.1">
    <property type="protein sequence ID" value="ENSSVLP00005003983.1"/>
    <property type="gene ID" value="ENSSVLG00005003200.1"/>
</dbReference>
<dbReference type="PRINTS" id="PR00289">
    <property type="entry name" value="DISINTEGRIN"/>
</dbReference>
<dbReference type="FunFam" id="4.10.70.10:FF:000003">
    <property type="entry name" value="Disintegrin and metalloproteinase domain-containing protein 17"/>
    <property type="match status" value="1"/>
</dbReference>
<dbReference type="GeneTree" id="ENSGT00940000162296"/>
<keyword evidence="13" id="KW-1185">Reference proteome</keyword>
<feature type="transmembrane region" description="Helical" evidence="8">
    <location>
        <begin position="699"/>
        <end position="721"/>
    </location>
</feature>
<protein>
    <submittedName>
        <fullName evidence="12">Uncharacterized protein</fullName>
    </submittedName>
</protein>
<comment type="caution">
    <text evidence="7">Lacks conserved residue(s) required for the propagation of feature annotation.</text>
</comment>
<dbReference type="PANTHER" id="PTHR11905:SF140">
    <property type="entry name" value="A DISINTEGRIN AND METALLOPEPTIDASE DOMAIN 6-RELATED"/>
    <property type="match status" value="1"/>
</dbReference>
<dbReference type="OrthoDB" id="5951731at2759"/>
<dbReference type="InterPro" id="IPR002870">
    <property type="entry name" value="Peptidase_M12B_N"/>
</dbReference>
<dbReference type="PROSITE" id="PS00427">
    <property type="entry name" value="DISINTEGRIN_1"/>
    <property type="match status" value="1"/>
</dbReference>
<dbReference type="InterPro" id="IPR000742">
    <property type="entry name" value="EGF"/>
</dbReference>
<keyword evidence="7" id="KW-0245">EGF-like domain</keyword>
<evidence type="ECO:0000256" key="3">
    <source>
        <dbReference type="ARBA" id="ARBA00022989"/>
    </source>
</evidence>
<dbReference type="SUPFAM" id="SSF57552">
    <property type="entry name" value="Blood coagulation inhibitor (disintegrin)"/>
    <property type="match status" value="1"/>
</dbReference>
<evidence type="ECO:0000259" key="10">
    <source>
        <dbReference type="PROSITE" id="PS50214"/>
    </source>
</evidence>
<evidence type="ECO:0000259" key="9">
    <source>
        <dbReference type="PROSITE" id="PS50026"/>
    </source>
</evidence>
<accession>A0A8D2ANG0</accession>
<dbReference type="InterPro" id="IPR018358">
    <property type="entry name" value="Disintegrin_CS"/>
</dbReference>
<dbReference type="AlphaFoldDB" id="A0A8D2ANG0"/>
<dbReference type="PROSITE" id="PS50215">
    <property type="entry name" value="ADAM_MEPRO"/>
    <property type="match status" value="1"/>
</dbReference>
<evidence type="ECO:0000256" key="7">
    <source>
        <dbReference type="PROSITE-ProRule" id="PRU00076"/>
    </source>
</evidence>
<evidence type="ECO:0000256" key="6">
    <source>
        <dbReference type="PROSITE-ProRule" id="PRU00068"/>
    </source>
</evidence>
<dbReference type="GO" id="GO:0006508">
    <property type="term" value="P:proteolysis"/>
    <property type="evidence" value="ECO:0007669"/>
    <property type="project" value="InterPro"/>
</dbReference>
<comment type="subcellular location">
    <subcellularLocation>
        <location evidence="1">Membrane</location>
        <topology evidence="1">Single-pass type I membrane protein</topology>
    </subcellularLocation>
</comment>
<dbReference type="PROSITE" id="PS50026">
    <property type="entry name" value="EGF_3"/>
    <property type="match status" value="1"/>
</dbReference>
<dbReference type="Pfam" id="PF08516">
    <property type="entry name" value="ADAM_CR"/>
    <property type="match status" value="1"/>
</dbReference>
<feature type="domain" description="EGF-like" evidence="9">
    <location>
        <begin position="638"/>
        <end position="671"/>
    </location>
</feature>
<evidence type="ECO:0000313" key="12">
    <source>
        <dbReference type="Ensembl" id="ENSSVLP00005003983.1"/>
    </source>
</evidence>
<dbReference type="SUPFAM" id="SSF55486">
    <property type="entry name" value="Metalloproteases ('zincins'), catalytic domain"/>
    <property type="match status" value="1"/>
</dbReference>
<dbReference type="Gene3D" id="3.40.390.10">
    <property type="entry name" value="Collagenase (Catalytic Domain)"/>
    <property type="match status" value="1"/>
</dbReference>
<dbReference type="Gene3D" id="4.10.70.10">
    <property type="entry name" value="Disintegrin domain"/>
    <property type="match status" value="1"/>
</dbReference>
<proteinExistence type="predicted"/>
<organism evidence="12 13">
    <name type="scientific">Sciurus vulgaris</name>
    <name type="common">Eurasian red squirrel</name>
    <dbReference type="NCBI Taxonomy" id="55149"/>
    <lineage>
        <taxon>Eukaryota</taxon>
        <taxon>Metazoa</taxon>
        <taxon>Chordata</taxon>
        <taxon>Craniata</taxon>
        <taxon>Vertebrata</taxon>
        <taxon>Euteleostomi</taxon>
        <taxon>Mammalia</taxon>
        <taxon>Eutheria</taxon>
        <taxon>Euarchontoglires</taxon>
        <taxon>Glires</taxon>
        <taxon>Rodentia</taxon>
        <taxon>Sciuromorpha</taxon>
        <taxon>Sciuridae</taxon>
        <taxon>Sciurinae</taxon>
        <taxon>Sciurini</taxon>
        <taxon>Sciurus</taxon>
    </lineage>
</organism>
<dbReference type="Pfam" id="PF01562">
    <property type="entry name" value="Pep_M12B_propep"/>
    <property type="match status" value="1"/>
</dbReference>
<dbReference type="Proteomes" id="UP000694564">
    <property type="component" value="Chromosome 2"/>
</dbReference>
<evidence type="ECO:0000256" key="2">
    <source>
        <dbReference type="ARBA" id="ARBA00022692"/>
    </source>
</evidence>
<dbReference type="InterPro" id="IPR006586">
    <property type="entry name" value="ADAM_Cys-rich"/>
</dbReference>
<reference evidence="12" key="2">
    <citation type="submission" date="2025-09" db="UniProtKB">
        <authorList>
            <consortium name="Ensembl"/>
        </authorList>
    </citation>
    <scope>IDENTIFICATION</scope>
</reference>
<keyword evidence="2 8" id="KW-0812">Transmembrane</keyword>
<evidence type="ECO:0000256" key="5">
    <source>
        <dbReference type="ARBA" id="ARBA00023157"/>
    </source>
</evidence>
<reference evidence="12" key="1">
    <citation type="submission" date="2025-08" db="UniProtKB">
        <authorList>
            <consortium name="Ensembl"/>
        </authorList>
    </citation>
    <scope>IDENTIFICATION</scope>
</reference>
<dbReference type="InterPro" id="IPR001590">
    <property type="entry name" value="Peptidase_M12B"/>
</dbReference>